<dbReference type="Proteomes" id="UP001148838">
    <property type="component" value="Unassembled WGS sequence"/>
</dbReference>
<comment type="caution">
    <text evidence="2">The sequence shown here is derived from an EMBL/GenBank/DDBJ whole genome shotgun (WGS) entry which is preliminary data.</text>
</comment>
<accession>A0ABQ8SVC7</accession>
<reference evidence="2 3" key="1">
    <citation type="journal article" date="2022" name="Allergy">
        <title>Genome assembly and annotation of Periplaneta americana reveal a comprehensive cockroach allergen profile.</title>
        <authorList>
            <person name="Wang L."/>
            <person name="Xiong Q."/>
            <person name="Saelim N."/>
            <person name="Wang L."/>
            <person name="Nong W."/>
            <person name="Wan A.T."/>
            <person name="Shi M."/>
            <person name="Liu X."/>
            <person name="Cao Q."/>
            <person name="Hui J.H.L."/>
            <person name="Sookrung N."/>
            <person name="Leung T.F."/>
            <person name="Tungtrongchitr A."/>
            <person name="Tsui S.K.W."/>
        </authorList>
    </citation>
    <scope>NUCLEOTIDE SEQUENCE [LARGE SCALE GENOMIC DNA]</scope>
    <source>
        <strain evidence="2">PWHHKU_190912</strain>
    </source>
</reference>
<evidence type="ECO:0000313" key="3">
    <source>
        <dbReference type="Proteomes" id="UP001148838"/>
    </source>
</evidence>
<proteinExistence type="predicted"/>
<feature type="compositionally biased region" description="Basic and acidic residues" evidence="1">
    <location>
        <begin position="315"/>
        <end position="324"/>
    </location>
</feature>
<evidence type="ECO:0000313" key="2">
    <source>
        <dbReference type="EMBL" id="KAJ4437808.1"/>
    </source>
</evidence>
<evidence type="ECO:0000256" key="1">
    <source>
        <dbReference type="SAM" id="MobiDB-lite"/>
    </source>
</evidence>
<sequence length="346" mass="39339">MSPGSSTESYPAFAHIGLRENPGKNLNQVTCPNRESNPGHLVSRADVLTVTPQGFKAHLTWWIAWVVLRPGNRLENIKSDGEKIGGRQCYIRIVTRSDRNRGPSGNGVSSDKRDTMLMARAQQTQKLSLSHQVRHCEREKSKCLRTDPHPKSKFRGVVLRNSKEAIIPPRSEVMLLGRVNGNATREGYKPGKKHQNADALSRIHQVPFVKIDKMESQTVRNLQIAEPQYAQWFNDTNQFTLDGNWVLFRIQDDREPFDDQDDDIYPTENNTESMYTHYCENDEGPLGTESNREPQGEGIIRETSGTATENAWASEDERDRVGRDEDFESEDEIPLASWKARSHDPL</sequence>
<gene>
    <name evidence="2" type="ORF">ANN_13746</name>
</gene>
<protein>
    <submittedName>
        <fullName evidence="2">Uncharacterized protein</fullName>
    </submittedName>
</protein>
<keyword evidence="3" id="KW-1185">Reference proteome</keyword>
<dbReference type="EMBL" id="JAJSOF020000019">
    <property type="protein sequence ID" value="KAJ4437808.1"/>
    <property type="molecule type" value="Genomic_DNA"/>
</dbReference>
<feature type="region of interest" description="Disordered" evidence="1">
    <location>
        <begin position="279"/>
        <end position="346"/>
    </location>
</feature>
<name>A0ABQ8SVC7_PERAM</name>
<organism evidence="2 3">
    <name type="scientific">Periplaneta americana</name>
    <name type="common">American cockroach</name>
    <name type="synonym">Blatta americana</name>
    <dbReference type="NCBI Taxonomy" id="6978"/>
    <lineage>
        <taxon>Eukaryota</taxon>
        <taxon>Metazoa</taxon>
        <taxon>Ecdysozoa</taxon>
        <taxon>Arthropoda</taxon>
        <taxon>Hexapoda</taxon>
        <taxon>Insecta</taxon>
        <taxon>Pterygota</taxon>
        <taxon>Neoptera</taxon>
        <taxon>Polyneoptera</taxon>
        <taxon>Dictyoptera</taxon>
        <taxon>Blattodea</taxon>
        <taxon>Blattoidea</taxon>
        <taxon>Blattidae</taxon>
        <taxon>Blattinae</taxon>
        <taxon>Periplaneta</taxon>
    </lineage>
</organism>